<dbReference type="InterPro" id="IPR012547">
    <property type="entry name" value="PDDEXK_9"/>
</dbReference>
<accession>A0ABR2KZ44</accession>
<reference evidence="2 3" key="1">
    <citation type="submission" date="2024-04" db="EMBL/GenBank/DDBJ databases">
        <title>Tritrichomonas musculus Genome.</title>
        <authorList>
            <person name="Alves-Ferreira E."/>
            <person name="Grigg M."/>
            <person name="Lorenzi H."/>
            <person name="Galac M."/>
        </authorList>
    </citation>
    <scope>NUCLEOTIDE SEQUENCE [LARGE SCALE GENOMIC DNA]</scope>
    <source>
        <strain evidence="2 3">EAF2021</strain>
    </source>
</reference>
<feature type="region of interest" description="Disordered" evidence="1">
    <location>
        <begin position="268"/>
        <end position="287"/>
    </location>
</feature>
<organism evidence="2 3">
    <name type="scientific">Tritrichomonas musculus</name>
    <dbReference type="NCBI Taxonomy" id="1915356"/>
    <lineage>
        <taxon>Eukaryota</taxon>
        <taxon>Metamonada</taxon>
        <taxon>Parabasalia</taxon>
        <taxon>Tritrichomonadida</taxon>
        <taxon>Tritrichomonadidae</taxon>
        <taxon>Tritrichomonas</taxon>
    </lineage>
</organism>
<sequence length="287" mass="34376">MNSLIKKLFSSSKLEFNPFYSALFSDNVEEMKKYINDSMKASFPPTDITENEDNPENFYYVFILGLIADLKSNFQITSNEEKEHGFFYVQIESLDRKRYPDSYIFEFMIKDDDDKNLKETAERALMQITSNNYNKKLIKNGFALENIKNYGFGFWGQECEIMLQTAKKLRHPELSPPRFDKPRNHVFLEKENVFIIDKNEFDIWEGTIQIINDVQYLIHYPDYPEDDETVGLERILPKTNKNKQIYMYQEEKRQKYLELINIKKEENGCYDENKKKSPKRRKKKHSY</sequence>
<name>A0ABR2KZ44_9EUKA</name>
<evidence type="ECO:0000313" key="2">
    <source>
        <dbReference type="EMBL" id="KAK8895280.1"/>
    </source>
</evidence>
<dbReference type="EMBL" id="JAPFFF010000003">
    <property type="protein sequence ID" value="KAK8895280.1"/>
    <property type="molecule type" value="Genomic_DNA"/>
</dbReference>
<gene>
    <name evidence="2" type="ORF">M9Y10_023725</name>
</gene>
<feature type="compositionally biased region" description="Basic residues" evidence="1">
    <location>
        <begin position="276"/>
        <end position="287"/>
    </location>
</feature>
<protein>
    <submittedName>
        <fullName evidence="2">Uncharacterized protein</fullName>
    </submittedName>
</protein>
<dbReference type="Pfam" id="PF08011">
    <property type="entry name" value="PDDEXK_9"/>
    <property type="match status" value="1"/>
</dbReference>
<dbReference type="Proteomes" id="UP001470230">
    <property type="component" value="Unassembled WGS sequence"/>
</dbReference>
<keyword evidence="3" id="KW-1185">Reference proteome</keyword>
<comment type="caution">
    <text evidence="2">The sequence shown here is derived from an EMBL/GenBank/DDBJ whole genome shotgun (WGS) entry which is preliminary data.</text>
</comment>
<evidence type="ECO:0000256" key="1">
    <source>
        <dbReference type="SAM" id="MobiDB-lite"/>
    </source>
</evidence>
<evidence type="ECO:0000313" key="3">
    <source>
        <dbReference type="Proteomes" id="UP001470230"/>
    </source>
</evidence>
<proteinExistence type="predicted"/>